<feature type="region of interest" description="Disordered" evidence="1">
    <location>
        <begin position="1"/>
        <end position="67"/>
    </location>
</feature>
<reference evidence="3" key="3">
    <citation type="submission" date="2020-12" db="UniProtKB">
        <authorList>
            <consortium name="EnsemblPlants"/>
        </authorList>
    </citation>
    <scope>IDENTIFICATION</scope>
</reference>
<accession>A0A2K1ISD6</accession>
<protein>
    <submittedName>
        <fullName evidence="2 3">Uncharacterized protein</fullName>
    </submittedName>
</protein>
<dbReference type="InParanoid" id="A0A2K1ISD6"/>
<name>A0A2K1ISD6_PHYPA</name>
<dbReference type="AlphaFoldDB" id="A0A2K1ISD6"/>
<reference evidence="2 4" key="2">
    <citation type="journal article" date="2018" name="Plant J.">
        <title>The Physcomitrella patens chromosome-scale assembly reveals moss genome structure and evolution.</title>
        <authorList>
            <person name="Lang D."/>
            <person name="Ullrich K.K."/>
            <person name="Murat F."/>
            <person name="Fuchs J."/>
            <person name="Jenkins J."/>
            <person name="Haas F.B."/>
            <person name="Piednoel M."/>
            <person name="Gundlach H."/>
            <person name="Van Bel M."/>
            <person name="Meyberg R."/>
            <person name="Vives C."/>
            <person name="Morata J."/>
            <person name="Symeonidi A."/>
            <person name="Hiss M."/>
            <person name="Muchero W."/>
            <person name="Kamisugi Y."/>
            <person name="Saleh O."/>
            <person name="Blanc G."/>
            <person name="Decker E.L."/>
            <person name="van Gessel N."/>
            <person name="Grimwood J."/>
            <person name="Hayes R.D."/>
            <person name="Graham S.W."/>
            <person name="Gunter L.E."/>
            <person name="McDaniel S.F."/>
            <person name="Hoernstein S.N.W."/>
            <person name="Larsson A."/>
            <person name="Li F.W."/>
            <person name="Perroud P.F."/>
            <person name="Phillips J."/>
            <person name="Ranjan P."/>
            <person name="Rokshar D.S."/>
            <person name="Rothfels C.J."/>
            <person name="Schneider L."/>
            <person name="Shu S."/>
            <person name="Stevenson D.W."/>
            <person name="Thummler F."/>
            <person name="Tillich M."/>
            <person name="Villarreal Aguilar J.C."/>
            <person name="Widiez T."/>
            <person name="Wong G.K."/>
            <person name="Wymore A."/>
            <person name="Zhang Y."/>
            <person name="Zimmer A.D."/>
            <person name="Quatrano R.S."/>
            <person name="Mayer K.F.X."/>
            <person name="Goodstein D."/>
            <person name="Casacuberta J.M."/>
            <person name="Vandepoele K."/>
            <person name="Reski R."/>
            <person name="Cuming A.C."/>
            <person name="Tuskan G.A."/>
            <person name="Maumus F."/>
            <person name="Salse J."/>
            <person name="Schmutz J."/>
            <person name="Rensing S.A."/>
        </authorList>
    </citation>
    <scope>NUCLEOTIDE SEQUENCE [LARGE SCALE GENOMIC DNA]</scope>
    <source>
        <strain evidence="3 4">cv. Gransden 2004</strain>
    </source>
</reference>
<sequence length="90" mass="10355">MLVKNTRSRNFRNLKNIPEILAPPPLPPATSTSPAPVPTIARTRKNHTKNLHETHEKSSMKTRRCGSDQEDFKVKYLRAMASRFRSLKRT</sequence>
<reference evidence="2 4" key="1">
    <citation type="journal article" date="2008" name="Science">
        <title>The Physcomitrella genome reveals evolutionary insights into the conquest of land by plants.</title>
        <authorList>
            <person name="Rensing S."/>
            <person name="Lang D."/>
            <person name="Zimmer A."/>
            <person name="Terry A."/>
            <person name="Salamov A."/>
            <person name="Shapiro H."/>
            <person name="Nishiyama T."/>
            <person name="Perroud P.-F."/>
            <person name="Lindquist E."/>
            <person name="Kamisugi Y."/>
            <person name="Tanahashi T."/>
            <person name="Sakakibara K."/>
            <person name="Fujita T."/>
            <person name="Oishi K."/>
            <person name="Shin-I T."/>
            <person name="Kuroki Y."/>
            <person name="Toyoda A."/>
            <person name="Suzuki Y."/>
            <person name="Hashimoto A."/>
            <person name="Yamaguchi K."/>
            <person name="Sugano A."/>
            <person name="Kohara Y."/>
            <person name="Fujiyama A."/>
            <person name="Anterola A."/>
            <person name="Aoki S."/>
            <person name="Ashton N."/>
            <person name="Barbazuk W.B."/>
            <person name="Barker E."/>
            <person name="Bennetzen J."/>
            <person name="Bezanilla M."/>
            <person name="Blankenship R."/>
            <person name="Cho S.H."/>
            <person name="Dutcher S."/>
            <person name="Estelle M."/>
            <person name="Fawcett J.A."/>
            <person name="Gundlach H."/>
            <person name="Hanada K."/>
            <person name="Heyl A."/>
            <person name="Hicks K.A."/>
            <person name="Hugh J."/>
            <person name="Lohr M."/>
            <person name="Mayer K."/>
            <person name="Melkozernov A."/>
            <person name="Murata T."/>
            <person name="Nelson D."/>
            <person name="Pils B."/>
            <person name="Prigge M."/>
            <person name="Reiss B."/>
            <person name="Renner T."/>
            <person name="Rombauts S."/>
            <person name="Rushton P."/>
            <person name="Sanderfoot A."/>
            <person name="Schween G."/>
            <person name="Shiu S.-H."/>
            <person name="Stueber K."/>
            <person name="Theodoulou F.L."/>
            <person name="Tu H."/>
            <person name="Van de Peer Y."/>
            <person name="Verrier P.J."/>
            <person name="Waters E."/>
            <person name="Wood A."/>
            <person name="Yang L."/>
            <person name="Cove D."/>
            <person name="Cuming A."/>
            <person name="Hasebe M."/>
            <person name="Lucas S."/>
            <person name="Mishler D.B."/>
            <person name="Reski R."/>
            <person name="Grigoriev I."/>
            <person name="Quatrano R.S."/>
            <person name="Boore J.L."/>
        </authorList>
    </citation>
    <scope>NUCLEOTIDE SEQUENCE [LARGE SCALE GENOMIC DNA]</scope>
    <source>
        <strain evidence="3 4">cv. Gransden 2004</strain>
    </source>
</reference>
<dbReference type="EnsemblPlants" id="Pp3c21_17519V3.1">
    <property type="protein sequence ID" value="PAC:32916541.CDS.1"/>
    <property type="gene ID" value="Pp3c21_17519"/>
</dbReference>
<dbReference type="EMBL" id="ABEU02000021">
    <property type="protein sequence ID" value="PNR32196.1"/>
    <property type="molecule type" value="Genomic_DNA"/>
</dbReference>
<evidence type="ECO:0000313" key="4">
    <source>
        <dbReference type="Proteomes" id="UP000006727"/>
    </source>
</evidence>
<feature type="compositionally biased region" description="Basic and acidic residues" evidence="1">
    <location>
        <begin position="50"/>
        <end position="67"/>
    </location>
</feature>
<evidence type="ECO:0000313" key="3">
    <source>
        <dbReference type="EnsemblPlants" id="PAC:32916541.CDS.1"/>
    </source>
</evidence>
<evidence type="ECO:0000256" key="1">
    <source>
        <dbReference type="SAM" id="MobiDB-lite"/>
    </source>
</evidence>
<feature type="compositionally biased region" description="Low complexity" evidence="1">
    <location>
        <begin position="29"/>
        <end position="41"/>
    </location>
</feature>
<dbReference type="Gramene" id="Pp3c21_17519V3.1">
    <property type="protein sequence ID" value="PAC:32916541.CDS.1"/>
    <property type="gene ID" value="Pp3c21_17519"/>
</dbReference>
<feature type="compositionally biased region" description="Basic residues" evidence="1">
    <location>
        <begin position="1"/>
        <end position="12"/>
    </location>
</feature>
<dbReference type="Proteomes" id="UP000006727">
    <property type="component" value="Chromosome 21"/>
</dbReference>
<gene>
    <name evidence="2" type="ORF">PHYPA_026322</name>
</gene>
<evidence type="ECO:0000313" key="2">
    <source>
        <dbReference type="EMBL" id="PNR32196.1"/>
    </source>
</evidence>
<keyword evidence="4" id="KW-1185">Reference proteome</keyword>
<organism evidence="2">
    <name type="scientific">Physcomitrium patens</name>
    <name type="common">Spreading-leaved earth moss</name>
    <name type="synonym">Physcomitrella patens</name>
    <dbReference type="NCBI Taxonomy" id="3218"/>
    <lineage>
        <taxon>Eukaryota</taxon>
        <taxon>Viridiplantae</taxon>
        <taxon>Streptophyta</taxon>
        <taxon>Embryophyta</taxon>
        <taxon>Bryophyta</taxon>
        <taxon>Bryophytina</taxon>
        <taxon>Bryopsida</taxon>
        <taxon>Funariidae</taxon>
        <taxon>Funariales</taxon>
        <taxon>Funariaceae</taxon>
        <taxon>Physcomitrium</taxon>
    </lineage>
</organism>
<proteinExistence type="predicted"/>